<dbReference type="Proteomes" id="UP000763557">
    <property type="component" value="Unassembled WGS sequence"/>
</dbReference>
<gene>
    <name evidence="1" type="ORF">GC106_36620</name>
</gene>
<reference evidence="1 2" key="1">
    <citation type="submission" date="2020-01" db="EMBL/GenBank/DDBJ databases">
        <title>Kibdelosporangium persica a novel Actinomycetes from a hot desert in Iran.</title>
        <authorList>
            <person name="Safaei N."/>
            <person name="Zaburannyi N."/>
            <person name="Mueller R."/>
            <person name="Wink J."/>
        </authorList>
    </citation>
    <scope>NUCLEOTIDE SEQUENCE [LARGE SCALE GENOMIC DNA]</scope>
    <source>
        <strain evidence="1 2">4NS15</strain>
    </source>
</reference>
<evidence type="ECO:0008006" key="3">
    <source>
        <dbReference type="Google" id="ProtNLM"/>
    </source>
</evidence>
<name>A0ABX2F6C5_9PSEU</name>
<evidence type="ECO:0000313" key="2">
    <source>
        <dbReference type="Proteomes" id="UP000763557"/>
    </source>
</evidence>
<dbReference type="Gene3D" id="3.90.1720.10">
    <property type="entry name" value="endopeptidase domain like (from Nostoc punctiforme)"/>
    <property type="match status" value="1"/>
</dbReference>
<comment type="caution">
    <text evidence="1">The sequence shown here is derived from an EMBL/GenBank/DDBJ whole genome shotgun (WGS) entry which is preliminary data.</text>
</comment>
<dbReference type="EMBL" id="JAAATY010000010">
    <property type="protein sequence ID" value="NRN66437.1"/>
    <property type="molecule type" value="Genomic_DNA"/>
</dbReference>
<dbReference type="InterPro" id="IPR038765">
    <property type="entry name" value="Papain-like_cys_pep_sf"/>
</dbReference>
<dbReference type="RefSeq" id="WP_173132485.1">
    <property type="nucleotide sequence ID" value="NZ_CBCSGW010000003.1"/>
</dbReference>
<protein>
    <recommendedName>
        <fullName evidence="3">NlpC/P60 domain-containing protein</fullName>
    </recommendedName>
</protein>
<evidence type="ECO:0000313" key="1">
    <source>
        <dbReference type="EMBL" id="NRN66437.1"/>
    </source>
</evidence>
<accession>A0ABX2F6C5</accession>
<proteinExistence type="predicted"/>
<dbReference type="SUPFAM" id="SSF54001">
    <property type="entry name" value="Cysteine proteinases"/>
    <property type="match status" value="1"/>
</dbReference>
<sequence length="159" mass="17772">MRPSRTRLPTAISGPEITRSEIIRRAKSWLRPSVPYSQTSFHENEHGTYRTDCSGYVSMAWALPGKPSNRHGGLDTIGLAAVSSTITKSELLAGDVLLRVSGTNLERHVTIFDKWVDETGDAYWGFEQAGGVGTVHRILDYPYDDTPEMYWPVRYVAVV</sequence>
<keyword evidence="2" id="KW-1185">Reference proteome</keyword>
<organism evidence="1 2">
    <name type="scientific">Kibdelosporangium persicum</name>
    <dbReference type="NCBI Taxonomy" id="2698649"/>
    <lineage>
        <taxon>Bacteria</taxon>
        <taxon>Bacillati</taxon>
        <taxon>Actinomycetota</taxon>
        <taxon>Actinomycetes</taxon>
        <taxon>Pseudonocardiales</taxon>
        <taxon>Pseudonocardiaceae</taxon>
        <taxon>Kibdelosporangium</taxon>
    </lineage>
</organism>